<name>A0AAN6UHG4_9PEZI</name>
<comment type="caution">
    <text evidence="1">The sequence shown here is derived from an EMBL/GenBank/DDBJ whole genome shotgun (WGS) entry which is preliminary data.</text>
</comment>
<gene>
    <name evidence="1" type="ORF">BT67DRAFT_435334</name>
</gene>
<dbReference type="Proteomes" id="UP001304895">
    <property type="component" value="Unassembled WGS sequence"/>
</dbReference>
<dbReference type="EMBL" id="MU853415">
    <property type="protein sequence ID" value="KAK4132794.1"/>
    <property type="molecule type" value="Genomic_DNA"/>
</dbReference>
<reference evidence="1" key="1">
    <citation type="journal article" date="2023" name="Mol. Phylogenet. Evol.">
        <title>Genome-scale phylogeny and comparative genomics of the fungal order Sordariales.</title>
        <authorList>
            <person name="Hensen N."/>
            <person name="Bonometti L."/>
            <person name="Westerberg I."/>
            <person name="Brannstrom I.O."/>
            <person name="Guillou S."/>
            <person name="Cros-Aarteil S."/>
            <person name="Calhoun S."/>
            <person name="Haridas S."/>
            <person name="Kuo A."/>
            <person name="Mondo S."/>
            <person name="Pangilinan J."/>
            <person name="Riley R."/>
            <person name="LaButti K."/>
            <person name="Andreopoulos B."/>
            <person name="Lipzen A."/>
            <person name="Chen C."/>
            <person name="Yan M."/>
            <person name="Daum C."/>
            <person name="Ng V."/>
            <person name="Clum A."/>
            <person name="Steindorff A."/>
            <person name="Ohm R.A."/>
            <person name="Martin F."/>
            <person name="Silar P."/>
            <person name="Natvig D.O."/>
            <person name="Lalanne C."/>
            <person name="Gautier V."/>
            <person name="Ament-Velasquez S.L."/>
            <person name="Kruys A."/>
            <person name="Hutchinson M.I."/>
            <person name="Powell A.J."/>
            <person name="Barry K."/>
            <person name="Miller A.N."/>
            <person name="Grigoriev I.V."/>
            <person name="Debuchy R."/>
            <person name="Gladieux P."/>
            <person name="Hiltunen Thoren M."/>
            <person name="Johannesson H."/>
        </authorList>
    </citation>
    <scope>NUCLEOTIDE SEQUENCE</scope>
    <source>
        <strain evidence="1">CBS 123565</strain>
    </source>
</reference>
<accession>A0AAN6UHG4</accession>
<proteinExistence type="predicted"/>
<dbReference type="AlphaFoldDB" id="A0AAN6UHG4"/>
<protein>
    <submittedName>
        <fullName evidence="1">Uncharacterized protein</fullName>
    </submittedName>
</protein>
<evidence type="ECO:0000313" key="2">
    <source>
        <dbReference type="Proteomes" id="UP001304895"/>
    </source>
</evidence>
<reference evidence="1" key="2">
    <citation type="submission" date="2023-05" db="EMBL/GenBank/DDBJ databases">
        <authorList>
            <consortium name="Lawrence Berkeley National Laboratory"/>
            <person name="Steindorff A."/>
            <person name="Hensen N."/>
            <person name="Bonometti L."/>
            <person name="Westerberg I."/>
            <person name="Brannstrom I.O."/>
            <person name="Guillou S."/>
            <person name="Cros-Aarteil S."/>
            <person name="Calhoun S."/>
            <person name="Haridas S."/>
            <person name="Kuo A."/>
            <person name="Mondo S."/>
            <person name="Pangilinan J."/>
            <person name="Riley R."/>
            <person name="Labutti K."/>
            <person name="Andreopoulos B."/>
            <person name="Lipzen A."/>
            <person name="Chen C."/>
            <person name="Yanf M."/>
            <person name="Daum C."/>
            <person name="Ng V."/>
            <person name="Clum A."/>
            <person name="Ohm R."/>
            <person name="Martin F."/>
            <person name="Silar P."/>
            <person name="Natvig D."/>
            <person name="Lalanne C."/>
            <person name="Gautier V."/>
            <person name="Ament-Velasquez S.L."/>
            <person name="Kruys A."/>
            <person name="Hutchinson M.I."/>
            <person name="Powell A.J."/>
            <person name="Barry K."/>
            <person name="Miller A.N."/>
            <person name="Grigoriev I.V."/>
            <person name="Debuchy R."/>
            <person name="Gladieux P."/>
            <person name="Thoren M.H."/>
            <person name="Johannesson H."/>
        </authorList>
    </citation>
    <scope>NUCLEOTIDE SEQUENCE</scope>
    <source>
        <strain evidence="1">CBS 123565</strain>
    </source>
</reference>
<evidence type="ECO:0000313" key="1">
    <source>
        <dbReference type="EMBL" id="KAK4132794.1"/>
    </source>
</evidence>
<organism evidence="1 2">
    <name type="scientific">Trichocladium antarcticum</name>
    <dbReference type="NCBI Taxonomy" id="1450529"/>
    <lineage>
        <taxon>Eukaryota</taxon>
        <taxon>Fungi</taxon>
        <taxon>Dikarya</taxon>
        <taxon>Ascomycota</taxon>
        <taxon>Pezizomycotina</taxon>
        <taxon>Sordariomycetes</taxon>
        <taxon>Sordariomycetidae</taxon>
        <taxon>Sordariales</taxon>
        <taxon>Chaetomiaceae</taxon>
        <taxon>Trichocladium</taxon>
    </lineage>
</organism>
<sequence length="118" mass="13458">MYDAARPEDADSDPRKIEAHRHRVHGSPLVQHQKRHHLVHIDPNANQDLKHYPSAIGADQGVSKPTYRKETRKGWVVSLSLSRASRGYDTKRRALYWKPGKEHSGIEIGPNFAISLFD</sequence>
<keyword evidence="2" id="KW-1185">Reference proteome</keyword>